<evidence type="ECO:0000313" key="1">
    <source>
        <dbReference type="EnsemblMetazoa" id="GAUT026210-PA"/>
    </source>
</evidence>
<evidence type="ECO:0000313" key="2">
    <source>
        <dbReference type="Proteomes" id="UP000078200"/>
    </source>
</evidence>
<proteinExistence type="predicted"/>
<organism evidence="1 2">
    <name type="scientific">Glossina austeni</name>
    <name type="common">Savannah tsetse fly</name>
    <dbReference type="NCBI Taxonomy" id="7395"/>
    <lineage>
        <taxon>Eukaryota</taxon>
        <taxon>Metazoa</taxon>
        <taxon>Ecdysozoa</taxon>
        <taxon>Arthropoda</taxon>
        <taxon>Hexapoda</taxon>
        <taxon>Insecta</taxon>
        <taxon>Pterygota</taxon>
        <taxon>Neoptera</taxon>
        <taxon>Endopterygota</taxon>
        <taxon>Diptera</taxon>
        <taxon>Brachycera</taxon>
        <taxon>Muscomorpha</taxon>
        <taxon>Hippoboscoidea</taxon>
        <taxon>Glossinidae</taxon>
        <taxon>Glossina</taxon>
    </lineage>
</organism>
<keyword evidence="2" id="KW-1185">Reference proteome</keyword>
<accession>A0A1A9V539</accession>
<protein>
    <submittedName>
        <fullName evidence="1">Uncharacterized protein</fullName>
    </submittedName>
</protein>
<name>A0A1A9V539_GLOAU</name>
<dbReference type="AlphaFoldDB" id="A0A1A9V539"/>
<dbReference type="VEuPathDB" id="VectorBase:GAUT026210"/>
<dbReference type="EnsemblMetazoa" id="GAUT026210-RA">
    <property type="protein sequence ID" value="GAUT026210-PA"/>
    <property type="gene ID" value="GAUT026210"/>
</dbReference>
<sequence length="152" mass="17064">MQSIRRLDTIVMDGFDKNTQSNCIQYGMRLQTHIYDSLNDGGMNTIRERLLSLEDVKRGEKWSADGRKEVAATTNMADSNPWMSQNPATIQDHTLGDGCRLSMTNVINEVKTCDAALMLAKYNNVLASLCKPSHRLVKTFQLSRTAHLIVMA</sequence>
<dbReference type="Proteomes" id="UP000078200">
    <property type="component" value="Unassembled WGS sequence"/>
</dbReference>
<reference evidence="1" key="1">
    <citation type="submission" date="2020-05" db="UniProtKB">
        <authorList>
            <consortium name="EnsemblMetazoa"/>
        </authorList>
    </citation>
    <scope>IDENTIFICATION</scope>
    <source>
        <strain evidence="1">TTRI</strain>
    </source>
</reference>